<comment type="catalytic activity">
    <reaction evidence="1 13">
        <text>Endohydrolysis of (1-&gt;4)-beta-D-xylosidic linkages in xylans.</text>
        <dbReference type="EC" id="3.2.1.8"/>
    </reaction>
</comment>
<dbReference type="Pfam" id="PF07714">
    <property type="entry name" value="PK_Tyr_Ser-Thr"/>
    <property type="match status" value="1"/>
</dbReference>
<evidence type="ECO:0000256" key="1">
    <source>
        <dbReference type="ARBA" id="ARBA00000681"/>
    </source>
</evidence>
<evidence type="ECO:0000256" key="10">
    <source>
        <dbReference type="ARBA" id="ARBA00023295"/>
    </source>
</evidence>
<evidence type="ECO:0000256" key="3">
    <source>
        <dbReference type="ARBA" id="ARBA00004851"/>
    </source>
</evidence>
<dbReference type="InterPro" id="IPR008266">
    <property type="entry name" value="Tyr_kinase_AS"/>
</dbReference>
<dbReference type="GO" id="GO:0045493">
    <property type="term" value="P:xylan catabolic process"/>
    <property type="evidence" value="ECO:0007669"/>
    <property type="project" value="UniProtKB-KW"/>
</dbReference>
<dbReference type="PROSITE" id="PS51164">
    <property type="entry name" value="CBM1_2"/>
    <property type="match status" value="1"/>
</dbReference>
<dbReference type="Proteomes" id="UP000663853">
    <property type="component" value="Unassembled WGS sequence"/>
</dbReference>
<dbReference type="InterPro" id="IPR031158">
    <property type="entry name" value="GH10_AS"/>
</dbReference>
<evidence type="ECO:0000259" key="16">
    <source>
        <dbReference type="PROSITE" id="PS50011"/>
    </source>
</evidence>
<keyword evidence="5" id="KW-0964">Secreted</keyword>
<evidence type="ECO:0000256" key="13">
    <source>
        <dbReference type="RuleBase" id="RU361174"/>
    </source>
</evidence>
<dbReference type="InterPro" id="IPR044846">
    <property type="entry name" value="GH10"/>
</dbReference>
<feature type="domain" description="Protein kinase" evidence="16">
    <location>
        <begin position="625"/>
        <end position="932"/>
    </location>
</feature>
<evidence type="ECO:0000256" key="12">
    <source>
        <dbReference type="PROSITE-ProRule" id="PRU10061"/>
    </source>
</evidence>
<comment type="similarity">
    <text evidence="4 13">Belongs to the glycosyl hydrolase 10 (cellulase F) family.</text>
</comment>
<feature type="domain" description="GH10" evidence="18">
    <location>
        <begin position="102"/>
        <end position="392"/>
    </location>
</feature>
<evidence type="ECO:0000256" key="14">
    <source>
        <dbReference type="SAM" id="MobiDB-lite"/>
    </source>
</evidence>
<dbReference type="SMART" id="SM00236">
    <property type="entry name" value="fCBD"/>
    <property type="match status" value="1"/>
</dbReference>
<evidence type="ECO:0000313" key="20">
    <source>
        <dbReference type="Proteomes" id="UP000663853"/>
    </source>
</evidence>
<dbReference type="Pfam" id="PF00734">
    <property type="entry name" value="CBM_1"/>
    <property type="match status" value="1"/>
</dbReference>
<evidence type="ECO:0000313" key="19">
    <source>
        <dbReference type="EMBL" id="CAE6535979.1"/>
    </source>
</evidence>
<dbReference type="InterPro" id="IPR000719">
    <property type="entry name" value="Prot_kinase_dom"/>
</dbReference>
<feature type="region of interest" description="Disordered" evidence="14">
    <location>
        <begin position="1436"/>
        <end position="1455"/>
    </location>
</feature>
<dbReference type="Gene3D" id="3.20.20.80">
    <property type="entry name" value="Glycosidases"/>
    <property type="match status" value="1"/>
</dbReference>
<accession>A0A8H3DTT0</accession>
<protein>
    <recommendedName>
        <fullName evidence="13">Beta-xylanase</fullName>
        <ecNumber evidence="13">3.2.1.8</ecNumber>
    </recommendedName>
</protein>
<dbReference type="InterPro" id="IPR011009">
    <property type="entry name" value="Kinase-like_dom_sf"/>
</dbReference>
<dbReference type="InterPro" id="IPR017853">
    <property type="entry name" value="GH"/>
</dbReference>
<evidence type="ECO:0000256" key="4">
    <source>
        <dbReference type="ARBA" id="ARBA00007495"/>
    </source>
</evidence>
<dbReference type="PROSITE" id="PS00591">
    <property type="entry name" value="GH10_1"/>
    <property type="match status" value="1"/>
</dbReference>
<dbReference type="InterPro" id="IPR000254">
    <property type="entry name" value="CBD"/>
</dbReference>
<keyword evidence="8 13" id="KW-0378">Hydrolase</keyword>
<evidence type="ECO:0000256" key="6">
    <source>
        <dbReference type="ARBA" id="ARBA00022651"/>
    </source>
</evidence>
<evidence type="ECO:0000256" key="9">
    <source>
        <dbReference type="ARBA" id="ARBA00023277"/>
    </source>
</evidence>
<feature type="active site" description="Nucleophile" evidence="12">
    <location>
        <position position="314"/>
    </location>
</feature>
<proteinExistence type="inferred from homology"/>
<evidence type="ECO:0000259" key="18">
    <source>
        <dbReference type="PROSITE" id="PS51760"/>
    </source>
</evidence>
<dbReference type="PROSITE" id="PS00562">
    <property type="entry name" value="CBM1_1"/>
    <property type="match status" value="1"/>
</dbReference>
<feature type="region of interest" description="Disordered" evidence="14">
    <location>
        <begin position="1108"/>
        <end position="1127"/>
    </location>
</feature>
<evidence type="ECO:0000256" key="8">
    <source>
        <dbReference type="ARBA" id="ARBA00022801"/>
    </source>
</evidence>
<evidence type="ECO:0000256" key="15">
    <source>
        <dbReference type="SAM" id="SignalP"/>
    </source>
</evidence>
<dbReference type="GO" id="GO:0031176">
    <property type="term" value="F:endo-1,4-beta-xylanase activity"/>
    <property type="evidence" value="ECO:0007669"/>
    <property type="project" value="UniProtKB-EC"/>
</dbReference>
<comment type="pathway">
    <text evidence="3">Glycan degradation; xylan degradation.</text>
</comment>
<dbReference type="EC" id="3.2.1.8" evidence="13"/>
<sequence>MIFSNRKFLSGVLAAVAIQSVRGVAVWGQCGGKGWTGGTTCDAGSYCQYQGEYYSQCVPGTASSTTSSSAATPTATALRNLHALAKAKGRYFGTATDQLWTNNDAAYLAITGNPNEFGANTPGNQLKWDATEKSRGVFTYTNGDYEVSWAKNHSQIVRGHTLVWYSQLPSWVKDGGFNNATLISIMQNHISNVMGRYKGQTYAWDVANEMFNEDGTWRSNVFYDIIGPSYIAIALRAARAADPNTKLYLNEYNTDWTGSKSNAMYNLAKDLKAQGVPLDGIGFQAHLIVDSFSRTFQANYQRFADLGLDVAITELDIRMTLPSTAALLASQAENYKYVLDSCLAVSRCVGITVWDTSDDYSWIPSVFPGQGDALLFDKNKKPKPAYYAVADALAAATVRGLQQPPAFCGSTSHEIDIGRVPGLKAKQSRTPDEEFFVTFGWPAGLPFEVHQYQIEHVRSSAVELYDVALRELGGAMDWRSEIGYIKKLQRFAEDWARLTRMEAYLRENEIKGEVSEQHTHLYMFAKDFQELIDLGAWNARYERARAMDLAALDVTLGIICKTPEDLDELKKADKLMVQWFMQHLQRKIATAPKHITEPYLAAMLSIHRRTRFLPPLTDLAHEISRHDTFPFMRGGQSDIWRGTWLGLPVALKLVRNVSRRSGASIGSTPELKGESDNDTICPSDAARAFQREAKIWRQLMHDNVHPFLGVWVDQGDVYLVSPFMERGDAAGWVRTRNDADRLKLLLEIAQGIEYLHLRSPAVIHGDLRLANVLISDSGSGCITDFGLARVLEGLTLTPVSQQLGGAGATRWMARELLLPPMPDSSCDLHEAESEATVTRETDIWSWGMTALEAMTAQPPYSQRRRDTQVILDIIAGVLPTRPLNGFLSQPEGDGLWALIGRCWKTDPHLSSLLSVRQVCRVLSAVTRENIIFIRLLKRPFPPAVPASSAEDRVIRSHRLHKNWDLAALPVTVRTSRGDTVAPRAIRRQLEVVESPVPVAAPPLAYHLPPGADAYPFLKLETFAPFRDSTKQASCPDQPAPIPISFQTPVNPDLTAATRSLVQAQLHHITQHQSEPGPSRLPPPLASNFAAAVVRAWNSTLPANAPLVSASSQSQVVSPPPAPAPRPTRVSSLAVRAIFVKIVGGGRWGVFVIKRDAVKGKQRADAQPLTTEAVASLTKGKGKEQQPVETPQVQSQPVDEGAFLVIYDLDEVFSGSGDDPDRGVVAEHSLKFTPSTMACRTTEKGVVVVLIKSTTTGPGAGTSWTTILRWDYVSSEFKGLGMHKASCMLGATSIAELGAENDHPRTLVAIVHRPRTVMIQDVDSGQRCFVKLGKVPPVGPRNAIQTIHLIPGPRLLALRSIQAEQVVYALEEYEIPPMGETCQPTVPLQRQWIRSPDLQNCTIIEGPVYDGSLPDLALWTFETVPHRAVAHWLLRPASDSDDSSTEADGPSGIDSDLYTPGTAPYVFPAQKICTSKLSFPHHKVTLAPGARRAMWFERPERSRSGQARGMRGVWGYTAVRPEDPTVRSCTSELPEDVLGAMENNTLGVAFDELSGRMVAVTCGDGYSALTGSKVWVLDYA</sequence>
<dbReference type="GO" id="GO:0030248">
    <property type="term" value="F:cellulose binding"/>
    <property type="evidence" value="ECO:0007669"/>
    <property type="project" value="InterPro"/>
</dbReference>
<dbReference type="GO" id="GO:0004672">
    <property type="term" value="F:protein kinase activity"/>
    <property type="evidence" value="ECO:0007669"/>
    <property type="project" value="InterPro"/>
</dbReference>
<dbReference type="PROSITE" id="PS51760">
    <property type="entry name" value="GH10_2"/>
    <property type="match status" value="1"/>
</dbReference>
<dbReference type="InterPro" id="IPR035971">
    <property type="entry name" value="CBD_sf"/>
</dbReference>
<feature type="signal peptide" evidence="15">
    <location>
        <begin position="1"/>
        <end position="23"/>
    </location>
</feature>
<keyword evidence="10 13" id="KW-0326">Glycosidase</keyword>
<dbReference type="SUPFAM" id="SSF57180">
    <property type="entry name" value="Cellulose-binding domain"/>
    <property type="match status" value="1"/>
</dbReference>
<dbReference type="PANTHER" id="PTHR31490:SF35">
    <property type="entry name" value="ENDO-1,4-BETA-XYLANASE"/>
    <property type="match status" value="1"/>
</dbReference>
<evidence type="ECO:0000256" key="5">
    <source>
        <dbReference type="ARBA" id="ARBA00022525"/>
    </source>
</evidence>
<dbReference type="GO" id="GO:0005576">
    <property type="term" value="C:extracellular region"/>
    <property type="evidence" value="ECO:0007669"/>
    <property type="project" value="UniProtKB-SubCell"/>
</dbReference>
<feature type="chain" id="PRO_5034687310" description="Beta-xylanase" evidence="15">
    <location>
        <begin position="24"/>
        <end position="1579"/>
    </location>
</feature>
<comment type="subcellular location">
    <subcellularLocation>
        <location evidence="2">Secreted</location>
    </subcellularLocation>
</comment>
<dbReference type="Gene3D" id="1.10.510.10">
    <property type="entry name" value="Transferase(Phosphotransferase) domain 1"/>
    <property type="match status" value="1"/>
</dbReference>
<keyword evidence="6" id="KW-0858">Xylan degradation</keyword>
<evidence type="ECO:0000259" key="17">
    <source>
        <dbReference type="PROSITE" id="PS51164"/>
    </source>
</evidence>
<dbReference type="SMART" id="SM00633">
    <property type="entry name" value="Glyco_10"/>
    <property type="match status" value="1"/>
</dbReference>
<name>A0A8H3DTT0_9AGAM</name>
<comment type="caution">
    <text evidence="19">The sequence shown here is derived from an EMBL/GenBank/DDBJ whole genome shotgun (WGS) entry which is preliminary data.</text>
</comment>
<dbReference type="SUPFAM" id="SSF56112">
    <property type="entry name" value="Protein kinase-like (PK-like)"/>
    <property type="match status" value="1"/>
</dbReference>
<dbReference type="SUPFAM" id="SSF51445">
    <property type="entry name" value="(Trans)glycosidases"/>
    <property type="match status" value="1"/>
</dbReference>
<dbReference type="PROSITE" id="PS50011">
    <property type="entry name" value="PROTEIN_KINASE_DOM"/>
    <property type="match status" value="1"/>
</dbReference>
<keyword evidence="7 15" id="KW-0732">Signal</keyword>
<feature type="domain" description="CBM1" evidence="17">
    <location>
        <begin position="22"/>
        <end position="58"/>
    </location>
</feature>
<gene>
    <name evidence="19" type="ORF">RDB_LOCUS179111</name>
</gene>
<dbReference type="InterPro" id="IPR001245">
    <property type="entry name" value="Ser-Thr/Tyr_kinase_cat_dom"/>
</dbReference>
<dbReference type="PANTHER" id="PTHR31490">
    <property type="entry name" value="GLYCOSYL HYDROLASE"/>
    <property type="match status" value="1"/>
</dbReference>
<dbReference type="GO" id="GO:0005524">
    <property type="term" value="F:ATP binding"/>
    <property type="evidence" value="ECO:0007669"/>
    <property type="project" value="InterPro"/>
</dbReference>
<evidence type="ECO:0000256" key="11">
    <source>
        <dbReference type="ARBA" id="ARBA00023326"/>
    </source>
</evidence>
<dbReference type="EMBL" id="CAJMXA010004153">
    <property type="protein sequence ID" value="CAE6535979.1"/>
    <property type="molecule type" value="Genomic_DNA"/>
</dbReference>
<evidence type="ECO:0000256" key="2">
    <source>
        <dbReference type="ARBA" id="ARBA00004613"/>
    </source>
</evidence>
<dbReference type="InterPro" id="IPR001000">
    <property type="entry name" value="GH10_dom"/>
</dbReference>
<organism evidence="19 20">
    <name type="scientific">Rhizoctonia solani</name>
    <dbReference type="NCBI Taxonomy" id="456999"/>
    <lineage>
        <taxon>Eukaryota</taxon>
        <taxon>Fungi</taxon>
        <taxon>Dikarya</taxon>
        <taxon>Basidiomycota</taxon>
        <taxon>Agaricomycotina</taxon>
        <taxon>Agaricomycetes</taxon>
        <taxon>Cantharellales</taxon>
        <taxon>Ceratobasidiaceae</taxon>
        <taxon>Rhizoctonia</taxon>
    </lineage>
</organism>
<dbReference type="PROSITE" id="PS00109">
    <property type="entry name" value="PROTEIN_KINASE_TYR"/>
    <property type="match status" value="1"/>
</dbReference>
<dbReference type="Pfam" id="PF00331">
    <property type="entry name" value="Glyco_hydro_10"/>
    <property type="match status" value="1"/>
</dbReference>
<evidence type="ECO:0000256" key="7">
    <source>
        <dbReference type="ARBA" id="ARBA00022729"/>
    </source>
</evidence>
<reference evidence="19" key="1">
    <citation type="submission" date="2021-01" db="EMBL/GenBank/DDBJ databases">
        <authorList>
            <person name="Kaushik A."/>
        </authorList>
    </citation>
    <scope>NUCLEOTIDE SEQUENCE</scope>
    <source>
        <strain evidence="19">AG6-10EEA</strain>
    </source>
</reference>
<dbReference type="PRINTS" id="PR00134">
    <property type="entry name" value="GLHYDRLASE10"/>
</dbReference>
<keyword evidence="11 13" id="KW-0624">Polysaccharide degradation</keyword>
<keyword evidence="9 13" id="KW-0119">Carbohydrate metabolism</keyword>